<sequence>MDTCYVSCKCVCKYNHSKSYGREDKGRPHPLAKSLSIKCKTLTPGGMQAGLKHHAAAVLHQRTAGCLVDLCRITQVNVHGFRKWQHNGSDQCSARAKSCLHLLVDDLLKLQLGQLIHCLNDEDHRIVWLLWISIPCRVVTAVPHQHITQRATDLSVQRVTLETAGGDDKGSSPGLLRPDASSEVSVKLFLFDLLD</sequence>
<evidence type="ECO:0000313" key="2">
    <source>
        <dbReference type="Proteomes" id="UP000324222"/>
    </source>
</evidence>
<gene>
    <name evidence="1" type="ORF">E2C01_007463</name>
</gene>
<reference evidence="1 2" key="1">
    <citation type="submission" date="2019-05" db="EMBL/GenBank/DDBJ databases">
        <title>Another draft genome of Portunus trituberculatus and its Hox gene families provides insights of decapod evolution.</title>
        <authorList>
            <person name="Jeong J.-H."/>
            <person name="Song I."/>
            <person name="Kim S."/>
            <person name="Choi T."/>
            <person name="Kim D."/>
            <person name="Ryu S."/>
            <person name="Kim W."/>
        </authorList>
    </citation>
    <scope>NUCLEOTIDE SEQUENCE [LARGE SCALE GENOMIC DNA]</scope>
    <source>
        <tissue evidence="1">Muscle</tissue>
    </source>
</reference>
<keyword evidence="2" id="KW-1185">Reference proteome</keyword>
<protein>
    <submittedName>
        <fullName evidence="1">Uncharacterized protein</fullName>
    </submittedName>
</protein>
<accession>A0A5B7D0K2</accession>
<dbReference type="AlphaFoldDB" id="A0A5B7D0K2"/>
<name>A0A5B7D0K2_PORTR</name>
<comment type="caution">
    <text evidence="1">The sequence shown here is derived from an EMBL/GenBank/DDBJ whole genome shotgun (WGS) entry which is preliminary data.</text>
</comment>
<proteinExistence type="predicted"/>
<organism evidence="1 2">
    <name type="scientific">Portunus trituberculatus</name>
    <name type="common">Swimming crab</name>
    <name type="synonym">Neptunus trituberculatus</name>
    <dbReference type="NCBI Taxonomy" id="210409"/>
    <lineage>
        <taxon>Eukaryota</taxon>
        <taxon>Metazoa</taxon>
        <taxon>Ecdysozoa</taxon>
        <taxon>Arthropoda</taxon>
        <taxon>Crustacea</taxon>
        <taxon>Multicrustacea</taxon>
        <taxon>Malacostraca</taxon>
        <taxon>Eumalacostraca</taxon>
        <taxon>Eucarida</taxon>
        <taxon>Decapoda</taxon>
        <taxon>Pleocyemata</taxon>
        <taxon>Brachyura</taxon>
        <taxon>Eubrachyura</taxon>
        <taxon>Portunoidea</taxon>
        <taxon>Portunidae</taxon>
        <taxon>Portuninae</taxon>
        <taxon>Portunus</taxon>
    </lineage>
</organism>
<dbReference type="Proteomes" id="UP000324222">
    <property type="component" value="Unassembled WGS sequence"/>
</dbReference>
<dbReference type="EMBL" id="VSRR010000372">
    <property type="protein sequence ID" value="MPC14691.1"/>
    <property type="molecule type" value="Genomic_DNA"/>
</dbReference>
<evidence type="ECO:0000313" key="1">
    <source>
        <dbReference type="EMBL" id="MPC14691.1"/>
    </source>
</evidence>